<evidence type="ECO:0000259" key="2">
    <source>
        <dbReference type="PROSITE" id="PS50914"/>
    </source>
</evidence>
<dbReference type="PANTHER" id="PTHR34606:SF4">
    <property type="entry name" value="OUTER MEMBRANE LIPOPROTEIN DOLP"/>
    <property type="match status" value="1"/>
</dbReference>
<feature type="domain" description="BON" evidence="2">
    <location>
        <begin position="3"/>
        <end position="71"/>
    </location>
</feature>
<dbReference type="InterPro" id="IPR051686">
    <property type="entry name" value="Lipoprotein_DolP"/>
</dbReference>
<dbReference type="SMART" id="SM00749">
    <property type="entry name" value="BON"/>
    <property type="match status" value="3"/>
</dbReference>
<proteinExistence type="predicted"/>
<evidence type="ECO:0000313" key="3">
    <source>
        <dbReference type="EMBL" id="OBV41246.1"/>
    </source>
</evidence>
<feature type="domain" description="BON" evidence="2">
    <location>
        <begin position="149"/>
        <end position="217"/>
    </location>
</feature>
<evidence type="ECO:0000256" key="1">
    <source>
        <dbReference type="ARBA" id="ARBA00022729"/>
    </source>
</evidence>
<dbReference type="STRING" id="1747903.ASR47_10272"/>
<dbReference type="AlphaFoldDB" id="A0A1A7C5P9"/>
<sequence length="217" mass="23175">MKTDTQLQLDVLEELTWDPSVDAAQIGVEVRDGVVTLAGTVGSFAEKWEAERAVQRVSGVRALAVELSVRLPGASVRSDADIARTVENVLSWMSNVTDGSIKVMVEGGWVTLSGSVEWDYQRKAATAAVRYLMGVTGVSDSIGILQQVSASAVQDAIEAALKRGALADARHIFVEVSGNKVTLSGTVRNWSERELAQHAAWGTHGVSMVIDNITLAI</sequence>
<gene>
    <name evidence="3" type="ORF">ASR47_10272</name>
</gene>
<dbReference type="PROSITE" id="PS50914">
    <property type="entry name" value="BON"/>
    <property type="match status" value="3"/>
</dbReference>
<feature type="domain" description="BON" evidence="2">
    <location>
        <begin position="78"/>
        <end position="146"/>
    </location>
</feature>
<keyword evidence="4" id="KW-1185">Reference proteome</keyword>
<dbReference type="Gene3D" id="3.30.1340.30">
    <property type="match status" value="3"/>
</dbReference>
<dbReference type="InterPro" id="IPR007055">
    <property type="entry name" value="BON_dom"/>
</dbReference>
<keyword evidence="1" id="KW-0732">Signal</keyword>
<dbReference type="EMBL" id="LOCQ01000036">
    <property type="protein sequence ID" value="OBV41246.1"/>
    <property type="molecule type" value="Genomic_DNA"/>
</dbReference>
<dbReference type="RefSeq" id="WP_065306127.1">
    <property type="nucleotide sequence ID" value="NZ_LOCQ01000036.1"/>
</dbReference>
<reference evidence="3 4" key="1">
    <citation type="submission" date="2016-04" db="EMBL/GenBank/DDBJ databases">
        <title>Draft genome sequence of Janthinobacterium psychrotolerans sp. nov., isolated from freshwater sediments in Denmark.</title>
        <authorList>
            <person name="Gong X."/>
            <person name="Skrivergaard S."/>
            <person name="Korsgaard B.S."/>
            <person name="Schreiber L."/>
            <person name="Marshall I.P."/>
            <person name="Finster K."/>
            <person name="Schramm A."/>
        </authorList>
    </citation>
    <scope>NUCLEOTIDE SEQUENCE [LARGE SCALE GENOMIC DNA]</scope>
    <source>
        <strain evidence="3 4">S3-2</strain>
    </source>
</reference>
<dbReference type="PANTHER" id="PTHR34606">
    <property type="entry name" value="BON DOMAIN-CONTAINING PROTEIN"/>
    <property type="match status" value="1"/>
</dbReference>
<dbReference type="Proteomes" id="UP000092713">
    <property type="component" value="Unassembled WGS sequence"/>
</dbReference>
<evidence type="ECO:0000313" key="4">
    <source>
        <dbReference type="Proteomes" id="UP000092713"/>
    </source>
</evidence>
<protein>
    <submittedName>
        <fullName evidence="3">Osmotically-inducible protein OsmY</fullName>
    </submittedName>
</protein>
<name>A0A1A7C5P9_9BURK</name>
<comment type="caution">
    <text evidence="3">The sequence shown here is derived from an EMBL/GenBank/DDBJ whole genome shotgun (WGS) entry which is preliminary data.</text>
</comment>
<dbReference type="OrthoDB" id="870892at2"/>
<accession>A0A1A7C5P9</accession>
<organism evidence="3 4">
    <name type="scientific">Janthinobacterium psychrotolerans</name>
    <dbReference type="NCBI Taxonomy" id="1747903"/>
    <lineage>
        <taxon>Bacteria</taxon>
        <taxon>Pseudomonadati</taxon>
        <taxon>Pseudomonadota</taxon>
        <taxon>Betaproteobacteria</taxon>
        <taxon>Burkholderiales</taxon>
        <taxon>Oxalobacteraceae</taxon>
        <taxon>Janthinobacterium</taxon>
    </lineage>
</organism>
<dbReference type="Pfam" id="PF04972">
    <property type="entry name" value="BON"/>
    <property type="match status" value="3"/>
</dbReference>
<dbReference type="InterPro" id="IPR014004">
    <property type="entry name" value="Transpt-assoc_nodulatn_dom_bac"/>
</dbReference>